<dbReference type="EMBL" id="VSRR010045212">
    <property type="protein sequence ID" value="MPC77182.1"/>
    <property type="molecule type" value="Genomic_DNA"/>
</dbReference>
<evidence type="ECO:0000313" key="1">
    <source>
        <dbReference type="EMBL" id="MPC77182.1"/>
    </source>
</evidence>
<dbReference type="Proteomes" id="UP000324222">
    <property type="component" value="Unassembled WGS sequence"/>
</dbReference>
<evidence type="ECO:0000313" key="2">
    <source>
        <dbReference type="Proteomes" id="UP000324222"/>
    </source>
</evidence>
<accession>A0A5B7I0E7</accession>
<gene>
    <name evidence="1" type="ORF">E2C01_071629</name>
</gene>
<reference evidence="1 2" key="1">
    <citation type="submission" date="2019-05" db="EMBL/GenBank/DDBJ databases">
        <title>Another draft genome of Portunus trituberculatus and its Hox gene families provides insights of decapod evolution.</title>
        <authorList>
            <person name="Jeong J.-H."/>
            <person name="Song I."/>
            <person name="Kim S."/>
            <person name="Choi T."/>
            <person name="Kim D."/>
            <person name="Ryu S."/>
            <person name="Kim W."/>
        </authorList>
    </citation>
    <scope>NUCLEOTIDE SEQUENCE [LARGE SCALE GENOMIC DNA]</scope>
    <source>
        <tissue evidence="1">Muscle</tissue>
    </source>
</reference>
<sequence>MSLYLKPFENSEGEARKCFRTWASRTWLKRDLNLVRMLMMTQPLFTPEGTRFERYNKIQPEKSDRVGRMIHLVLH</sequence>
<keyword evidence="2" id="KW-1185">Reference proteome</keyword>
<organism evidence="1 2">
    <name type="scientific">Portunus trituberculatus</name>
    <name type="common">Swimming crab</name>
    <name type="synonym">Neptunus trituberculatus</name>
    <dbReference type="NCBI Taxonomy" id="210409"/>
    <lineage>
        <taxon>Eukaryota</taxon>
        <taxon>Metazoa</taxon>
        <taxon>Ecdysozoa</taxon>
        <taxon>Arthropoda</taxon>
        <taxon>Crustacea</taxon>
        <taxon>Multicrustacea</taxon>
        <taxon>Malacostraca</taxon>
        <taxon>Eumalacostraca</taxon>
        <taxon>Eucarida</taxon>
        <taxon>Decapoda</taxon>
        <taxon>Pleocyemata</taxon>
        <taxon>Brachyura</taxon>
        <taxon>Eubrachyura</taxon>
        <taxon>Portunoidea</taxon>
        <taxon>Portunidae</taxon>
        <taxon>Portuninae</taxon>
        <taxon>Portunus</taxon>
    </lineage>
</organism>
<proteinExistence type="predicted"/>
<name>A0A5B7I0E7_PORTR</name>
<dbReference type="AlphaFoldDB" id="A0A5B7I0E7"/>
<comment type="caution">
    <text evidence="1">The sequence shown here is derived from an EMBL/GenBank/DDBJ whole genome shotgun (WGS) entry which is preliminary data.</text>
</comment>
<protein>
    <submittedName>
        <fullName evidence="1">Uncharacterized protein</fullName>
    </submittedName>
</protein>